<evidence type="ECO:0000313" key="2">
    <source>
        <dbReference type="EMBL" id="KAJ7394428.1"/>
    </source>
</evidence>
<dbReference type="EMBL" id="MU825396">
    <property type="protein sequence ID" value="KAJ7394428.1"/>
    <property type="molecule type" value="Genomic_DNA"/>
</dbReference>
<dbReference type="PANTHER" id="PTHR33254">
    <property type="entry name" value="4-HYDROXY-4-METHYL-2-OXOGLUTARATE ALDOLASE 3-RELATED"/>
    <property type="match status" value="1"/>
</dbReference>
<protein>
    <recommendedName>
        <fullName evidence="4">4-hydroxy-4-methyl-2-oxoglutarate aldolase</fullName>
    </recommendedName>
</protein>
<dbReference type="InterPro" id="IPR005493">
    <property type="entry name" value="RraA/RraA-like"/>
</dbReference>
<sequence>MGSLLTGLAFKRGWAGVVINGCIRDSEEIAEIQIGVKALATMPRKSKKTGMVARRKLRCLLLGSHSLPVIICMLTRMALLCHQPCYHSLDHHLRMYLNCLKMPRKN</sequence>
<keyword evidence="1" id="KW-0479">Metal-binding</keyword>
<dbReference type="Pfam" id="PF03737">
    <property type="entry name" value="RraA-like"/>
    <property type="match status" value="1"/>
</dbReference>
<proteinExistence type="predicted"/>
<name>A0A9X0A6R3_9CNID</name>
<gene>
    <name evidence="2" type="ORF">OS493_000237</name>
</gene>
<dbReference type="Proteomes" id="UP001163046">
    <property type="component" value="Unassembled WGS sequence"/>
</dbReference>
<dbReference type="PANTHER" id="PTHR33254:SF4">
    <property type="entry name" value="4-HYDROXY-4-METHYL-2-OXOGLUTARATE ALDOLASE 3-RELATED"/>
    <property type="match status" value="1"/>
</dbReference>
<evidence type="ECO:0000256" key="1">
    <source>
        <dbReference type="PIRSR" id="PIRSR605493-1"/>
    </source>
</evidence>
<feature type="binding site" evidence="1">
    <location>
        <begin position="2"/>
        <end position="5"/>
    </location>
    <ligand>
        <name>substrate</name>
    </ligand>
</feature>
<feature type="binding site" evidence="1">
    <location>
        <position position="25"/>
    </location>
    <ligand>
        <name>Mg(2+)</name>
        <dbReference type="ChEBI" id="CHEBI:18420"/>
    </ligand>
</feature>
<dbReference type="GO" id="GO:0046872">
    <property type="term" value="F:metal ion binding"/>
    <property type="evidence" value="ECO:0007669"/>
    <property type="project" value="UniProtKB-KW"/>
</dbReference>
<dbReference type="OrthoDB" id="1476984at2759"/>
<feature type="binding site" evidence="1">
    <location>
        <position position="24"/>
    </location>
    <ligand>
        <name>substrate</name>
    </ligand>
</feature>
<dbReference type="SUPFAM" id="SSF89562">
    <property type="entry name" value="RraA-like"/>
    <property type="match status" value="1"/>
</dbReference>
<comment type="cofactor">
    <cofactor evidence="1">
        <name>Mg(2+)</name>
        <dbReference type="ChEBI" id="CHEBI:18420"/>
    </cofactor>
</comment>
<dbReference type="InterPro" id="IPR036704">
    <property type="entry name" value="RraA/RraA-like_sf"/>
</dbReference>
<keyword evidence="1" id="KW-0460">Magnesium</keyword>
<accession>A0A9X0A6R3</accession>
<organism evidence="2 3">
    <name type="scientific">Desmophyllum pertusum</name>
    <dbReference type="NCBI Taxonomy" id="174260"/>
    <lineage>
        <taxon>Eukaryota</taxon>
        <taxon>Metazoa</taxon>
        <taxon>Cnidaria</taxon>
        <taxon>Anthozoa</taxon>
        <taxon>Hexacorallia</taxon>
        <taxon>Scleractinia</taxon>
        <taxon>Caryophylliina</taxon>
        <taxon>Caryophylliidae</taxon>
        <taxon>Desmophyllum</taxon>
    </lineage>
</organism>
<comment type="caution">
    <text evidence="2">The sequence shown here is derived from an EMBL/GenBank/DDBJ whole genome shotgun (WGS) entry which is preliminary data.</text>
</comment>
<keyword evidence="3" id="KW-1185">Reference proteome</keyword>
<dbReference type="Gene3D" id="3.50.30.40">
    <property type="entry name" value="Ribonuclease E inhibitor RraA/RraA-like"/>
    <property type="match status" value="1"/>
</dbReference>
<evidence type="ECO:0008006" key="4">
    <source>
        <dbReference type="Google" id="ProtNLM"/>
    </source>
</evidence>
<evidence type="ECO:0000313" key="3">
    <source>
        <dbReference type="Proteomes" id="UP001163046"/>
    </source>
</evidence>
<dbReference type="AlphaFoldDB" id="A0A9X0A6R3"/>
<dbReference type="CDD" id="cd16841">
    <property type="entry name" value="RraA_family"/>
    <property type="match status" value="1"/>
</dbReference>
<reference evidence="2" key="1">
    <citation type="submission" date="2023-01" db="EMBL/GenBank/DDBJ databases">
        <title>Genome assembly of the deep-sea coral Lophelia pertusa.</title>
        <authorList>
            <person name="Herrera S."/>
            <person name="Cordes E."/>
        </authorList>
    </citation>
    <scope>NUCLEOTIDE SEQUENCE</scope>
    <source>
        <strain evidence="2">USNM1676648</strain>
        <tissue evidence="2">Polyp</tissue>
    </source>
</reference>